<reference evidence="9" key="1">
    <citation type="submission" date="2021-01" db="EMBL/GenBank/DDBJ databases">
        <title>Adiantum capillus-veneris genome.</title>
        <authorList>
            <person name="Fang Y."/>
            <person name="Liao Q."/>
        </authorList>
    </citation>
    <scope>NUCLEOTIDE SEQUENCE</scope>
    <source>
        <strain evidence="9">H3</strain>
        <tissue evidence="9">Leaf</tissue>
    </source>
</reference>
<name>A0A9D4UXM7_ADICA</name>
<dbReference type="Pfam" id="PF01428">
    <property type="entry name" value="zf-AN1"/>
    <property type="match status" value="1"/>
</dbReference>
<sequence length="181" mass="19058">MAQEGWKLGQEEAPCTSPAAAPSLCSNNCGFFGSAATMNLCSSCYKTLVLLKPKSPSAQIPPAPEPEAPKIEPSLPSSSFSSPPPLPLSSSPSSSSSAIVAEAITSGDDTLLCCEKVQPPRCFACQKKVGLRGFKCRCGDVFCALHRYSDKHGCSFDYKAAGRVSIAKSNPVVKADKLQRI</sequence>
<dbReference type="PANTHER" id="PTHR10634">
    <property type="entry name" value="AN1-TYPE ZINC FINGER PROTEIN"/>
    <property type="match status" value="1"/>
</dbReference>
<dbReference type="PROSITE" id="PS51036">
    <property type="entry name" value="ZF_A20"/>
    <property type="match status" value="1"/>
</dbReference>
<evidence type="ECO:0000313" key="10">
    <source>
        <dbReference type="Proteomes" id="UP000886520"/>
    </source>
</evidence>
<evidence type="ECO:0000256" key="3">
    <source>
        <dbReference type="ARBA" id="ARBA00022771"/>
    </source>
</evidence>
<dbReference type="EMBL" id="JABFUD020000009">
    <property type="protein sequence ID" value="KAI5075931.1"/>
    <property type="molecule type" value="Genomic_DNA"/>
</dbReference>
<gene>
    <name evidence="9" type="ORF">GOP47_0010007</name>
</gene>
<dbReference type="OrthoDB" id="428577at2759"/>
<evidence type="ECO:0000256" key="1">
    <source>
        <dbReference type="ARBA" id="ARBA00003732"/>
    </source>
</evidence>
<feature type="domain" description="AN1-type" evidence="8">
    <location>
        <begin position="116"/>
        <end position="162"/>
    </location>
</feature>
<feature type="domain" description="A20-type" evidence="7">
    <location>
        <begin position="19"/>
        <end position="53"/>
    </location>
</feature>
<dbReference type="AlphaFoldDB" id="A0A9D4UXM7"/>
<feature type="region of interest" description="Disordered" evidence="6">
    <location>
        <begin position="56"/>
        <end position="94"/>
    </location>
</feature>
<evidence type="ECO:0000256" key="2">
    <source>
        <dbReference type="ARBA" id="ARBA00022723"/>
    </source>
</evidence>
<dbReference type="InterPro" id="IPR002653">
    <property type="entry name" value="Znf_A20"/>
</dbReference>
<proteinExistence type="predicted"/>
<dbReference type="SUPFAM" id="SSF57716">
    <property type="entry name" value="Glucocorticoid receptor-like (DNA-binding domain)"/>
    <property type="match status" value="1"/>
</dbReference>
<dbReference type="PROSITE" id="PS51039">
    <property type="entry name" value="ZF_AN1"/>
    <property type="match status" value="1"/>
</dbReference>
<organism evidence="9 10">
    <name type="scientific">Adiantum capillus-veneris</name>
    <name type="common">Maidenhair fern</name>
    <dbReference type="NCBI Taxonomy" id="13818"/>
    <lineage>
        <taxon>Eukaryota</taxon>
        <taxon>Viridiplantae</taxon>
        <taxon>Streptophyta</taxon>
        <taxon>Embryophyta</taxon>
        <taxon>Tracheophyta</taxon>
        <taxon>Polypodiopsida</taxon>
        <taxon>Polypodiidae</taxon>
        <taxon>Polypodiales</taxon>
        <taxon>Pteridineae</taxon>
        <taxon>Pteridaceae</taxon>
        <taxon>Vittarioideae</taxon>
        <taxon>Adiantum</taxon>
    </lineage>
</organism>
<dbReference type="FunFam" id="4.10.1110.10:FF:000001">
    <property type="entry name" value="Zinc finger AN1-type containing 6"/>
    <property type="match status" value="1"/>
</dbReference>
<dbReference type="Pfam" id="PF01754">
    <property type="entry name" value="zf-A20"/>
    <property type="match status" value="1"/>
</dbReference>
<comment type="caution">
    <text evidence="9">The sequence shown here is derived from an EMBL/GenBank/DDBJ whole genome shotgun (WGS) entry which is preliminary data.</text>
</comment>
<feature type="compositionally biased region" description="Low complexity" evidence="6">
    <location>
        <begin position="71"/>
        <end position="81"/>
    </location>
</feature>
<keyword evidence="4" id="KW-0862">Zinc</keyword>
<keyword evidence="2" id="KW-0479">Metal-binding</keyword>
<dbReference type="SMART" id="SM00259">
    <property type="entry name" value="ZnF_A20"/>
    <property type="match status" value="1"/>
</dbReference>
<protein>
    <submittedName>
        <fullName evidence="9">Uncharacterized protein</fullName>
    </submittedName>
</protein>
<dbReference type="PANTHER" id="PTHR10634:SF67">
    <property type="entry name" value="AN1-TYPE ZINC FINGER PROTEIN 3"/>
    <property type="match status" value="1"/>
</dbReference>
<dbReference type="InterPro" id="IPR000058">
    <property type="entry name" value="Znf_AN1"/>
</dbReference>
<dbReference type="GO" id="GO:0003677">
    <property type="term" value="F:DNA binding"/>
    <property type="evidence" value="ECO:0007669"/>
    <property type="project" value="InterPro"/>
</dbReference>
<dbReference type="InterPro" id="IPR035896">
    <property type="entry name" value="AN1-like_Znf"/>
</dbReference>
<dbReference type="Proteomes" id="UP000886520">
    <property type="component" value="Chromosome 9"/>
</dbReference>
<evidence type="ECO:0000259" key="8">
    <source>
        <dbReference type="PROSITE" id="PS51039"/>
    </source>
</evidence>
<comment type="function">
    <text evidence="1">May be involved in environmental stress response.</text>
</comment>
<dbReference type="Gene3D" id="4.10.1110.10">
    <property type="entry name" value="AN1-like Zinc finger"/>
    <property type="match status" value="1"/>
</dbReference>
<evidence type="ECO:0000256" key="5">
    <source>
        <dbReference type="PROSITE-ProRule" id="PRU00449"/>
    </source>
</evidence>
<keyword evidence="3 5" id="KW-0863">Zinc-finger</keyword>
<dbReference type="InterPro" id="IPR050652">
    <property type="entry name" value="AN1_A20_ZnFinger"/>
</dbReference>
<evidence type="ECO:0000313" key="9">
    <source>
        <dbReference type="EMBL" id="KAI5075931.1"/>
    </source>
</evidence>
<evidence type="ECO:0000256" key="6">
    <source>
        <dbReference type="SAM" id="MobiDB-lite"/>
    </source>
</evidence>
<dbReference type="Gene3D" id="1.20.5.4770">
    <property type="match status" value="1"/>
</dbReference>
<evidence type="ECO:0000256" key="4">
    <source>
        <dbReference type="ARBA" id="ARBA00022833"/>
    </source>
</evidence>
<keyword evidence="10" id="KW-1185">Reference proteome</keyword>
<dbReference type="SUPFAM" id="SSF118310">
    <property type="entry name" value="AN1-like Zinc finger"/>
    <property type="match status" value="1"/>
</dbReference>
<dbReference type="GO" id="GO:0008270">
    <property type="term" value="F:zinc ion binding"/>
    <property type="evidence" value="ECO:0007669"/>
    <property type="project" value="UniProtKB-KW"/>
</dbReference>
<evidence type="ECO:0000259" key="7">
    <source>
        <dbReference type="PROSITE" id="PS51036"/>
    </source>
</evidence>
<accession>A0A9D4UXM7</accession>
<dbReference type="SMART" id="SM00154">
    <property type="entry name" value="ZnF_AN1"/>
    <property type="match status" value="1"/>
</dbReference>